<evidence type="ECO:0000313" key="8">
    <source>
        <dbReference type="Proteomes" id="UP001146793"/>
    </source>
</evidence>
<keyword evidence="2" id="KW-0343">GTPase activation</keyword>
<evidence type="ECO:0000256" key="1">
    <source>
        <dbReference type="ARBA" id="ARBA00022443"/>
    </source>
</evidence>
<evidence type="ECO:0000256" key="2">
    <source>
        <dbReference type="ARBA" id="ARBA00022468"/>
    </source>
</evidence>
<dbReference type="Gene3D" id="2.30.30.40">
    <property type="entry name" value="SH3 Domains"/>
    <property type="match status" value="2"/>
</dbReference>
<dbReference type="Pfam" id="PF00620">
    <property type="entry name" value="RhoGAP"/>
    <property type="match status" value="1"/>
</dbReference>
<evidence type="ECO:0000259" key="5">
    <source>
        <dbReference type="PROSITE" id="PS50003"/>
    </source>
</evidence>
<keyword evidence="1 3" id="KW-0728">SH3 domain</keyword>
<evidence type="ECO:0000259" key="6">
    <source>
        <dbReference type="PROSITE" id="PS50238"/>
    </source>
</evidence>
<dbReference type="SUPFAM" id="SSF50729">
    <property type="entry name" value="PH domain-like"/>
    <property type="match status" value="1"/>
</dbReference>
<name>A0AAV7YXZ5_9EUKA</name>
<dbReference type="InterPro" id="IPR050729">
    <property type="entry name" value="Rho-GAP"/>
</dbReference>
<dbReference type="SUPFAM" id="SSF48350">
    <property type="entry name" value="GTPase activation domain, GAP"/>
    <property type="match status" value="1"/>
</dbReference>
<dbReference type="GO" id="GO:0005096">
    <property type="term" value="F:GTPase activator activity"/>
    <property type="evidence" value="ECO:0007669"/>
    <property type="project" value="UniProtKB-KW"/>
</dbReference>
<protein>
    <submittedName>
        <fullName evidence="7">Rho/rac/cdc gtpase-activating protein</fullName>
    </submittedName>
</protein>
<comment type="caution">
    <text evidence="7">The sequence shown here is derived from an EMBL/GenBank/DDBJ whole genome shotgun (WGS) entry which is preliminary data.</text>
</comment>
<evidence type="ECO:0000259" key="4">
    <source>
        <dbReference type="PROSITE" id="PS50002"/>
    </source>
</evidence>
<evidence type="ECO:0000256" key="3">
    <source>
        <dbReference type="PROSITE-ProRule" id="PRU00192"/>
    </source>
</evidence>
<dbReference type="Gene3D" id="1.10.555.10">
    <property type="entry name" value="Rho GTPase activation protein"/>
    <property type="match status" value="1"/>
</dbReference>
<dbReference type="GO" id="GO:0005737">
    <property type="term" value="C:cytoplasm"/>
    <property type="evidence" value="ECO:0007669"/>
    <property type="project" value="TreeGrafter"/>
</dbReference>
<dbReference type="SMART" id="SM00324">
    <property type="entry name" value="RhoGAP"/>
    <property type="match status" value="1"/>
</dbReference>
<accession>A0AAV7YXZ5</accession>
<feature type="domain" description="PH" evidence="5">
    <location>
        <begin position="70"/>
        <end position="301"/>
    </location>
</feature>
<proteinExistence type="predicted"/>
<dbReference type="SMART" id="SM00326">
    <property type="entry name" value="SH3"/>
    <property type="match status" value="2"/>
</dbReference>
<dbReference type="InterPro" id="IPR008936">
    <property type="entry name" value="Rho_GTPase_activation_prot"/>
</dbReference>
<dbReference type="PANTHER" id="PTHR23176:SF129">
    <property type="entry name" value="RHO GTPASE ACTIVATING PROTEIN AT 16F, ISOFORM E-RELATED"/>
    <property type="match status" value="1"/>
</dbReference>
<evidence type="ECO:0000313" key="7">
    <source>
        <dbReference type="EMBL" id="KAJ3434757.1"/>
    </source>
</evidence>
<dbReference type="CDD" id="cd00159">
    <property type="entry name" value="RhoGAP"/>
    <property type="match status" value="1"/>
</dbReference>
<dbReference type="InterPro" id="IPR036028">
    <property type="entry name" value="SH3-like_dom_sf"/>
</dbReference>
<dbReference type="PANTHER" id="PTHR23176">
    <property type="entry name" value="RHO/RAC/CDC GTPASE-ACTIVATING PROTEIN"/>
    <property type="match status" value="1"/>
</dbReference>
<dbReference type="PROSITE" id="PS50002">
    <property type="entry name" value="SH3"/>
    <property type="match status" value="1"/>
</dbReference>
<gene>
    <name evidence="7" type="ORF">M0812_01878</name>
</gene>
<dbReference type="SUPFAM" id="SSF50044">
    <property type="entry name" value="SH3-domain"/>
    <property type="match status" value="2"/>
</dbReference>
<feature type="domain" description="Rho-GAP" evidence="6">
    <location>
        <begin position="217"/>
        <end position="404"/>
    </location>
</feature>
<dbReference type="InterPro" id="IPR001452">
    <property type="entry name" value="SH3_domain"/>
</dbReference>
<dbReference type="InterPro" id="IPR001849">
    <property type="entry name" value="PH_domain"/>
</dbReference>
<feature type="domain" description="SH3" evidence="4">
    <location>
        <begin position="1"/>
        <end position="62"/>
    </location>
</feature>
<dbReference type="PROSITE" id="PS50238">
    <property type="entry name" value="RHOGAP"/>
    <property type="match status" value="1"/>
</dbReference>
<dbReference type="EMBL" id="JANTQA010000042">
    <property type="protein sequence ID" value="KAJ3434757.1"/>
    <property type="molecule type" value="Genomic_DNA"/>
</dbReference>
<reference evidence="7" key="1">
    <citation type="submission" date="2022-08" db="EMBL/GenBank/DDBJ databases">
        <title>Novel sulphate-reducing endosymbionts in the free-living metamonad Anaeramoeba.</title>
        <authorList>
            <person name="Jerlstrom-Hultqvist J."/>
            <person name="Cepicka I."/>
            <person name="Gallot-Lavallee L."/>
            <person name="Salas-Leiva D."/>
            <person name="Curtis B.A."/>
            <person name="Zahonova K."/>
            <person name="Pipaliya S."/>
            <person name="Dacks J."/>
            <person name="Roger A.J."/>
        </authorList>
    </citation>
    <scope>NUCLEOTIDE SEQUENCE</scope>
    <source>
        <strain evidence="7">Busselton2</strain>
    </source>
</reference>
<dbReference type="GO" id="GO:0007165">
    <property type="term" value="P:signal transduction"/>
    <property type="evidence" value="ECO:0007669"/>
    <property type="project" value="InterPro"/>
</dbReference>
<dbReference type="InterPro" id="IPR000198">
    <property type="entry name" value="RhoGAP_dom"/>
</dbReference>
<dbReference type="PROSITE" id="PS50003">
    <property type="entry name" value="PH_DOMAIN"/>
    <property type="match status" value="1"/>
</dbReference>
<sequence>MTQYYCSHHNFKTKKKGHLKLKIGDTLTIVEDNGNLGYCLGKIVQSQETGLFPRSYVHKIESLEQVSVYKALKQGVMSKRRTKYKPWKKRIVKLYNSSLSWFKNENTSSYDTYQKVSEWEFRCKSTSEREVWIETINKQIKSCNEGNQVKKTKIVPLKRRRSLFRKKTQILPKINRVQSSVSVIDGAMPKRSLKRHMTFRFQKKKIDPFETTRRFATPVELVAQRDKAEVPKILTNSVIYIKKNGLQETGIFRLSGNKNTIDQYKKEFDSGIEINFENEKNVHNVSGLLKQWFRELPESLLTKKLYLEFINASENLQGNKLLDKIKDLITQLPKINIRIFEIISELIFEVGQYEEENKMSLNNLNLLFGPTLCSRRGVYSEDVTNMVKECAIMKILVENFQYIFEKPLSVTIREKIEIEDEKYKVIATQIYSNQGEEKKDNHLHFSDGYIISVINDNDPDLFYGRILFDEKGAINELSPLGYFPKNLVEKISDDELELLLNEEF</sequence>
<dbReference type="AlphaFoldDB" id="A0AAV7YXZ5"/>
<dbReference type="Proteomes" id="UP001146793">
    <property type="component" value="Unassembled WGS sequence"/>
</dbReference>
<organism evidence="7 8">
    <name type="scientific">Anaeramoeba flamelloides</name>
    <dbReference type="NCBI Taxonomy" id="1746091"/>
    <lineage>
        <taxon>Eukaryota</taxon>
        <taxon>Metamonada</taxon>
        <taxon>Anaeramoebidae</taxon>
        <taxon>Anaeramoeba</taxon>
    </lineage>
</organism>